<comment type="similarity">
    <text evidence="2">Belongs to the PA-phosphatase related phosphoesterase family.</text>
</comment>
<comment type="subcellular location">
    <subcellularLocation>
        <location evidence="1">Membrane</location>
        <topology evidence="1">Multi-pass membrane protein</topology>
    </subcellularLocation>
</comment>
<keyword evidence="3 6" id="KW-0812">Transmembrane</keyword>
<dbReference type="Pfam" id="PF01569">
    <property type="entry name" value="PAP2"/>
    <property type="match status" value="1"/>
</dbReference>
<dbReference type="InterPro" id="IPR000326">
    <property type="entry name" value="PAP2/HPO"/>
</dbReference>
<keyword evidence="5 6" id="KW-0472">Membrane</keyword>
<evidence type="ECO:0000256" key="1">
    <source>
        <dbReference type="ARBA" id="ARBA00004141"/>
    </source>
</evidence>
<accession>A0A5E4Q465</accession>
<keyword evidence="4 6" id="KW-1133">Transmembrane helix</keyword>
<evidence type="ECO:0000256" key="4">
    <source>
        <dbReference type="ARBA" id="ARBA00022989"/>
    </source>
</evidence>
<gene>
    <name evidence="8" type="ORF">LSINAPIS_LOCUS5346</name>
</gene>
<dbReference type="PANTHER" id="PTHR10165:SF103">
    <property type="entry name" value="PHOSPHOLIPID PHOSPHATASE HOMOLOG 1.2 HOMOLOG"/>
    <property type="match status" value="1"/>
</dbReference>
<feature type="transmembrane region" description="Helical" evidence="6">
    <location>
        <begin position="82"/>
        <end position="102"/>
    </location>
</feature>
<dbReference type="GO" id="GO:0006644">
    <property type="term" value="P:phospholipid metabolic process"/>
    <property type="evidence" value="ECO:0007669"/>
    <property type="project" value="InterPro"/>
</dbReference>
<dbReference type="GO" id="GO:0007165">
    <property type="term" value="P:signal transduction"/>
    <property type="evidence" value="ECO:0007669"/>
    <property type="project" value="TreeGrafter"/>
</dbReference>
<organism evidence="8 9">
    <name type="scientific">Leptidea sinapis</name>
    <dbReference type="NCBI Taxonomy" id="189913"/>
    <lineage>
        <taxon>Eukaryota</taxon>
        <taxon>Metazoa</taxon>
        <taxon>Ecdysozoa</taxon>
        <taxon>Arthropoda</taxon>
        <taxon>Hexapoda</taxon>
        <taxon>Insecta</taxon>
        <taxon>Pterygota</taxon>
        <taxon>Neoptera</taxon>
        <taxon>Endopterygota</taxon>
        <taxon>Lepidoptera</taxon>
        <taxon>Glossata</taxon>
        <taxon>Ditrysia</taxon>
        <taxon>Papilionoidea</taxon>
        <taxon>Pieridae</taxon>
        <taxon>Dismorphiinae</taxon>
        <taxon>Leptidea</taxon>
    </lineage>
</organism>
<proteinExistence type="inferred from homology"/>
<feature type="transmembrane region" description="Helical" evidence="6">
    <location>
        <begin position="190"/>
        <end position="209"/>
    </location>
</feature>
<dbReference type="GO" id="GO:0008195">
    <property type="term" value="F:phosphatidate phosphatase activity"/>
    <property type="evidence" value="ECO:0007669"/>
    <property type="project" value="TreeGrafter"/>
</dbReference>
<sequence>MQSYTYGTVRQKDPEGQNESSCLKTSNKWLWRLAIDTPLLTLVLALVVLFELGVLPHHKNGFYCNDPALSHKFTGDSVSMQFLVFTILILPMALIFITECILQNSFSTRLFESPTKTMLHIYRSYIYGLFFNLCVIEVMKGLVGNPRPTFFDICEPDKAKTCNGSEYVSSYECTSTRFSKWFQSDSYHSFPSGHTSLSIYGGLFMAWYLQRRAFDWNHRTYCVVPVLQLVCLSYAAASSLTRITDHRHHWWDVLTGAVIGVLCPRTVRELQNKSTFEEQLDDGKSTDRTISGV</sequence>
<feature type="domain" description="Phosphatidic acid phosphatase type 2/haloperoxidase" evidence="7">
    <location>
        <begin position="122"/>
        <end position="268"/>
    </location>
</feature>
<dbReference type="AlphaFoldDB" id="A0A5E4Q465"/>
<dbReference type="Gene3D" id="1.20.144.10">
    <property type="entry name" value="Phosphatidic acid phosphatase type 2/haloperoxidase"/>
    <property type="match status" value="1"/>
</dbReference>
<dbReference type="GO" id="GO:0046839">
    <property type="term" value="P:phospholipid dephosphorylation"/>
    <property type="evidence" value="ECO:0007669"/>
    <property type="project" value="TreeGrafter"/>
</dbReference>
<evidence type="ECO:0000256" key="5">
    <source>
        <dbReference type="ARBA" id="ARBA00023136"/>
    </source>
</evidence>
<evidence type="ECO:0000259" key="7">
    <source>
        <dbReference type="SMART" id="SM00014"/>
    </source>
</evidence>
<protein>
    <recommendedName>
        <fullName evidence="7">Phosphatidic acid phosphatase type 2/haloperoxidase domain-containing protein</fullName>
    </recommendedName>
</protein>
<dbReference type="SUPFAM" id="SSF48317">
    <property type="entry name" value="Acid phosphatase/Vanadium-dependent haloperoxidase"/>
    <property type="match status" value="1"/>
</dbReference>
<keyword evidence="9" id="KW-1185">Reference proteome</keyword>
<reference evidence="8 9" key="1">
    <citation type="submission" date="2017-07" db="EMBL/GenBank/DDBJ databases">
        <authorList>
            <person name="Talla V."/>
            <person name="Backstrom N."/>
        </authorList>
    </citation>
    <scope>NUCLEOTIDE SEQUENCE [LARGE SCALE GENOMIC DNA]</scope>
</reference>
<feature type="transmembrane region" description="Helical" evidence="6">
    <location>
        <begin position="29"/>
        <end position="50"/>
    </location>
</feature>
<evidence type="ECO:0000256" key="2">
    <source>
        <dbReference type="ARBA" id="ARBA00008816"/>
    </source>
</evidence>
<dbReference type="InterPro" id="IPR036938">
    <property type="entry name" value="PAP2/HPO_sf"/>
</dbReference>
<dbReference type="PANTHER" id="PTHR10165">
    <property type="entry name" value="LIPID PHOSPHATE PHOSPHATASE"/>
    <property type="match status" value="1"/>
</dbReference>
<dbReference type="InterPro" id="IPR043216">
    <property type="entry name" value="PAP-like"/>
</dbReference>
<feature type="transmembrane region" description="Helical" evidence="6">
    <location>
        <begin position="122"/>
        <end position="143"/>
    </location>
</feature>
<evidence type="ECO:0000313" key="9">
    <source>
        <dbReference type="Proteomes" id="UP000324832"/>
    </source>
</evidence>
<evidence type="ECO:0000256" key="6">
    <source>
        <dbReference type="SAM" id="Phobius"/>
    </source>
</evidence>
<evidence type="ECO:0000313" key="8">
    <source>
        <dbReference type="EMBL" id="VVC93069.1"/>
    </source>
</evidence>
<dbReference type="SMART" id="SM00014">
    <property type="entry name" value="acidPPc"/>
    <property type="match status" value="1"/>
</dbReference>
<dbReference type="GO" id="GO:0005886">
    <property type="term" value="C:plasma membrane"/>
    <property type="evidence" value="ECO:0007669"/>
    <property type="project" value="TreeGrafter"/>
</dbReference>
<evidence type="ECO:0000256" key="3">
    <source>
        <dbReference type="ARBA" id="ARBA00022692"/>
    </source>
</evidence>
<dbReference type="Proteomes" id="UP000324832">
    <property type="component" value="Unassembled WGS sequence"/>
</dbReference>
<name>A0A5E4Q465_9NEOP</name>
<dbReference type="EMBL" id="FZQP02001515">
    <property type="protein sequence ID" value="VVC93069.1"/>
    <property type="molecule type" value="Genomic_DNA"/>
</dbReference>